<dbReference type="PANTHER" id="PTHR37952:SF2">
    <property type="entry name" value="PROTEIN CREA"/>
    <property type="match status" value="1"/>
</dbReference>
<dbReference type="Pfam" id="PF05981">
    <property type="entry name" value="CreA"/>
    <property type="match status" value="1"/>
</dbReference>
<evidence type="ECO:0000313" key="2">
    <source>
        <dbReference type="EMBL" id="GLR25319.1"/>
    </source>
</evidence>
<reference evidence="3" key="1">
    <citation type="journal article" date="2019" name="Int. J. Syst. Evol. Microbiol.">
        <title>The Global Catalogue of Microorganisms (GCM) 10K type strain sequencing project: providing services to taxonomists for standard genome sequencing and annotation.</title>
        <authorList>
            <consortium name="The Broad Institute Genomics Platform"/>
            <consortium name="The Broad Institute Genome Sequencing Center for Infectious Disease"/>
            <person name="Wu L."/>
            <person name="Ma J."/>
        </authorList>
    </citation>
    <scope>NUCLEOTIDE SEQUENCE [LARGE SCALE GENOMIC DNA]</scope>
    <source>
        <strain evidence="3">NBRC 105857</strain>
    </source>
</reference>
<feature type="signal peptide" evidence="1">
    <location>
        <begin position="1"/>
        <end position="17"/>
    </location>
</feature>
<dbReference type="PANTHER" id="PTHR37952">
    <property type="match status" value="1"/>
</dbReference>
<evidence type="ECO:0000256" key="1">
    <source>
        <dbReference type="SAM" id="SignalP"/>
    </source>
</evidence>
<gene>
    <name evidence="2" type="primary">creA</name>
    <name evidence="2" type="ORF">GCM10007875_04070</name>
</gene>
<comment type="caution">
    <text evidence="2">The sequence shown here is derived from an EMBL/GenBank/DDBJ whole genome shotgun (WGS) entry which is preliminary data.</text>
</comment>
<name>A0ABQ5YMH8_9BURK</name>
<accession>A0ABQ5YMH8</accession>
<dbReference type="InterPro" id="IPR010292">
    <property type="entry name" value="Uncharacterised_CreA"/>
</dbReference>
<dbReference type="EMBL" id="BSOJ01000006">
    <property type="protein sequence ID" value="GLR25319.1"/>
    <property type="molecule type" value="Genomic_DNA"/>
</dbReference>
<evidence type="ECO:0000313" key="3">
    <source>
        <dbReference type="Proteomes" id="UP001156664"/>
    </source>
</evidence>
<proteinExistence type="predicted"/>
<dbReference type="Proteomes" id="UP001156664">
    <property type="component" value="Unassembled WGS sequence"/>
</dbReference>
<dbReference type="RefSeq" id="WP_284279661.1">
    <property type="nucleotide sequence ID" value="NZ_BSOJ01000006.1"/>
</dbReference>
<keyword evidence="1" id="KW-0732">Signal</keyword>
<sequence length="159" mass="16904">MAAFRIAVPLLMLSVFAASPLRAEEIGAVNTNFKLFGSDKIVVEAFDDPLVGGVTCYVSKAKTGGLSGAVGVAEDTSDASIACRQTGPLVFKSPLPKKEVVFTERRSLVFKSLQVVRFVDTQRNALVYLTYSDRVVSGSPKNAITAVAPANGERIPVKP</sequence>
<feature type="chain" id="PRO_5045907267" evidence="1">
    <location>
        <begin position="18"/>
        <end position="159"/>
    </location>
</feature>
<protein>
    <submittedName>
        <fullName evidence="2">Protein CreA</fullName>
    </submittedName>
</protein>
<dbReference type="PIRSF" id="PIRSF003174">
    <property type="entry name" value="CreA"/>
    <property type="match status" value="1"/>
</dbReference>
<keyword evidence="3" id="KW-1185">Reference proteome</keyword>
<organism evidence="2 3">
    <name type="scientific">Limnobacter litoralis</name>
    <dbReference type="NCBI Taxonomy" id="481366"/>
    <lineage>
        <taxon>Bacteria</taxon>
        <taxon>Pseudomonadati</taxon>
        <taxon>Pseudomonadota</taxon>
        <taxon>Betaproteobacteria</taxon>
        <taxon>Burkholderiales</taxon>
        <taxon>Burkholderiaceae</taxon>
        <taxon>Limnobacter</taxon>
    </lineage>
</organism>